<feature type="compositionally biased region" description="Polar residues" evidence="1">
    <location>
        <begin position="93"/>
        <end position="118"/>
    </location>
</feature>
<dbReference type="EMBL" id="CAJPDQ010000003">
    <property type="protein sequence ID" value="CAF9906648.1"/>
    <property type="molecule type" value="Genomic_DNA"/>
</dbReference>
<dbReference type="Proteomes" id="UP000664169">
    <property type="component" value="Unassembled WGS sequence"/>
</dbReference>
<keyword evidence="3" id="KW-1185">Reference proteome</keyword>
<dbReference type="AlphaFoldDB" id="A0A8H3EJT3"/>
<protein>
    <recommendedName>
        <fullName evidence="4">Pathway-specific nitrogen regulator</fullName>
    </recommendedName>
</protein>
<name>A0A8H3EJT3_9LECA</name>
<reference evidence="2" key="1">
    <citation type="submission" date="2021-03" db="EMBL/GenBank/DDBJ databases">
        <authorList>
            <person name="Tagirdzhanova G."/>
        </authorList>
    </citation>
    <scope>NUCLEOTIDE SEQUENCE</scope>
</reference>
<evidence type="ECO:0000256" key="1">
    <source>
        <dbReference type="SAM" id="MobiDB-lite"/>
    </source>
</evidence>
<evidence type="ECO:0008006" key="4">
    <source>
        <dbReference type="Google" id="ProtNLM"/>
    </source>
</evidence>
<accession>A0A8H3EJT3</accession>
<gene>
    <name evidence="2" type="ORF">GOMPHAMPRED_004833</name>
</gene>
<feature type="compositionally biased region" description="Polar residues" evidence="1">
    <location>
        <begin position="33"/>
        <end position="42"/>
    </location>
</feature>
<dbReference type="OrthoDB" id="5369448at2759"/>
<organism evidence="2 3">
    <name type="scientific">Gomphillus americanus</name>
    <dbReference type="NCBI Taxonomy" id="1940652"/>
    <lineage>
        <taxon>Eukaryota</taxon>
        <taxon>Fungi</taxon>
        <taxon>Dikarya</taxon>
        <taxon>Ascomycota</taxon>
        <taxon>Pezizomycotina</taxon>
        <taxon>Lecanoromycetes</taxon>
        <taxon>OSLEUM clade</taxon>
        <taxon>Ostropomycetidae</taxon>
        <taxon>Ostropales</taxon>
        <taxon>Graphidaceae</taxon>
        <taxon>Gomphilloideae</taxon>
        <taxon>Gomphillus</taxon>
    </lineage>
</organism>
<comment type="caution">
    <text evidence="2">The sequence shown here is derived from an EMBL/GenBank/DDBJ whole genome shotgun (WGS) entry which is preliminary data.</text>
</comment>
<sequence length="574" mass="64022">MDVPGAAPLLLPSSSDKLAYPLDDVFGRSYSETASARTSTHGSDGIFDHRPLRSPINGSESEYEDEDDLISEMPMESAVPSCYGGEEREDEFTQYQPSRTNRSPFRNPSSVRGMQLDTTPPHLRSSTRESLNKHYSRLSMGSRNSTPRSVRSHRSGSPTKTKITPVVKKETPLVLLHVTVLPISCPYSQRVLEDVAPQHLIQNWKLLREKVPDTVLERGILIPHPREEYEMLEERLLESLELAVPKILKCGHYHCSTVEDHESEPVVQTLSDEPVDDDNDSDADSDICVDCTRRVRDGTKGSAGKGKRRWNICIYAANGLMRAGAWAAAWKEMERVDVEISPWMEDGLRQELDLRRVQEKEEDARLIAEKREKDAMGNTQHSSTGSDEQRLREIYGDNFDPLYTERNFTPGDIVEAYEHGPAHLSEQDYFNQSNPTEYNQRTQSPSPTAAIQSTIKISKRRSTLQQQQHKDISTSKLLLNYIKLLLQDQRNIALAILSIVVLWLALQPSQIASTTPSQILQSTASSLAKSTTDVLGTSSIPTPSTIPESVLSAGDSLLGTLVDKVAAAVPTPNH</sequence>
<feature type="compositionally biased region" description="Polar residues" evidence="1">
    <location>
        <begin position="139"/>
        <end position="149"/>
    </location>
</feature>
<feature type="region of interest" description="Disordered" evidence="1">
    <location>
        <begin position="33"/>
        <end position="163"/>
    </location>
</feature>
<evidence type="ECO:0000313" key="2">
    <source>
        <dbReference type="EMBL" id="CAF9906648.1"/>
    </source>
</evidence>
<evidence type="ECO:0000313" key="3">
    <source>
        <dbReference type="Proteomes" id="UP000664169"/>
    </source>
</evidence>
<proteinExistence type="predicted"/>
<feature type="compositionally biased region" description="Acidic residues" evidence="1">
    <location>
        <begin position="61"/>
        <end position="70"/>
    </location>
</feature>